<organism evidence="1 2">
    <name type="scientific">Meloidogyne enterolobii</name>
    <name type="common">Root-knot nematode worm</name>
    <name type="synonym">Meloidogyne mayaguensis</name>
    <dbReference type="NCBI Taxonomy" id="390850"/>
    <lineage>
        <taxon>Eukaryota</taxon>
        <taxon>Metazoa</taxon>
        <taxon>Ecdysozoa</taxon>
        <taxon>Nematoda</taxon>
        <taxon>Chromadorea</taxon>
        <taxon>Rhabditida</taxon>
        <taxon>Tylenchina</taxon>
        <taxon>Tylenchomorpha</taxon>
        <taxon>Tylenchoidea</taxon>
        <taxon>Meloidogynidae</taxon>
        <taxon>Meloidogyninae</taxon>
        <taxon>Meloidogyne</taxon>
    </lineage>
</organism>
<protein>
    <submittedName>
        <fullName evidence="1">Uncharacterized protein</fullName>
    </submittedName>
</protein>
<comment type="caution">
    <text evidence="1">The sequence shown here is derived from an EMBL/GenBank/DDBJ whole genome shotgun (WGS) entry which is preliminary data.</text>
</comment>
<proteinExistence type="predicted"/>
<gene>
    <name evidence="1" type="ORF">MENTE1834_LOCUS13284</name>
</gene>
<reference evidence="1" key="1">
    <citation type="submission" date="2023-11" db="EMBL/GenBank/DDBJ databases">
        <authorList>
            <person name="Poullet M."/>
        </authorList>
    </citation>
    <scope>NUCLEOTIDE SEQUENCE</scope>
    <source>
        <strain evidence="1">E1834</strain>
    </source>
</reference>
<name>A0ACB0YK38_MELEN</name>
<dbReference type="EMBL" id="CAVMJV010000014">
    <property type="protein sequence ID" value="CAK5050359.1"/>
    <property type="molecule type" value="Genomic_DNA"/>
</dbReference>
<sequence>MPGPGLWVQGKSRPWSRFSSISSLYTSLPIFQTLMVISRISLLFKFVIVVATLYN</sequence>
<evidence type="ECO:0000313" key="1">
    <source>
        <dbReference type="EMBL" id="CAK5050359.1"/>
    </source>
</evidence>
<accession>A0ACB0YK38</accession>
<keyword evidence="2" id="KW-1185">Reference proteome</keyword>
<evidence type="ECO:0000313" key="2">
    <source>
        <dbReference type="Proteomes" id="UP001497535"/>
    </source>
</evidence>
<dbReference type="Proteomes" id="UP001497535">
    <property type="component" value="Unassembled WGS sequence"/>
</dbReference>